<dbReference type="Pfam" id="PF00582">
    <property type="entry name" value="Usp"/>
    <property type="match status" value="1"/>
</dbReference>
<organism evidence="4 5">
    <name type="scientific">Sphaerotilus microaerophilus</name>
    <dbReference type="NCBI Taxonomy" id="2914710"/>
    <lineage>
        <taxon>Bacteria</taxon>
        <taxon>Pseudomonadati</taxon>
        <taxon>Pseudomonadota</taxon>
        <taxon>Betaproteobacteria</taxon>
        <taxon>Burkholderiales</taxon>
        <taxon>Sphaerotilaceae</taxon>
        <taxon>Sphaerotilus</taxon>
    </lineage>
</organism>
<dbReference type="PANTHER" id="PTHR46268">
    <property type="entry name" value="STRESS RESPONSE PROTEIN NHAX"/>
    <property type="match status" value="1"/>
</dbReference>
<dbReference type="InterPro" id="IPR006015">
    <property type="entry name" value="Universal_stress_UspA"/>
</dbReference>
<name>A0ABN6PPE6_9BURK</name>
<evidence type="ECO:0008006" key="6">
    <source>
        <dbReference type="Google" id="ProtNLM"/>
    </source>
</evidence>
<evidence type="ECO:0000313" key="5">
    <source>
        <dbReference type="Proteomes" id="UP001057498"/>
    </source>
</evidence>
<reference evidence="4" key="1">
    <citation type="submission" date="2022-04" db="EMBL/GenBank/DDBJ databases">
        <title>Whole genome sequence of Sphaerotilus sp. FB-5.</title>
        <authorList>
            <person name="Takeda M."/>
            <person name="Narihara S."/>
            <person name="Akimoto M."/>
            <person name="Akimoto R."/>
            <person name="Nishiyashiki S."/>
            <person name="Murakami T."/>
        </authorList>
    </citation>
    <scope>NUCLEOTIDE SEQUENCE</scope>
    <source>
        <strain evidence="4">FB-5</strain>
    </source>
</reference>
<dbReference type="InterPro" id="IPR012312">
    <property type="entry name" value="Hemerythrin-like"/>
</dbReference>
<evidence type="ECO:0000259" key="2">
    <source>
        <dbReference type="Pfam" id="PF00582"/>
    </source>
</evidence>
<dbReference type="InterPro" id="IPR006016">
    <property type="entry name" value="UspA"/>
</dbReference>
<dbReference type="Gene3D" id="3.40.50.620">
    <property type="entry name" value="HUPs"/>
    <property type="match status" value="1"/>
</dbReference>
<sequence length="343" mass="37238">MYRHLLVPIDATDLSVEVVGNAVALARSLGARITFFHVVADHAGSLRGEAELLRAAAPADYDYAVAGKARELLAKAEAAARAFGVPCEPLHAVGNQPAAAIIAAARARGCDLIFMASHGKRSRIGMALASETLAVLMNAGLPVLVSSTGERRAPARAIAVIRDEHRSLAAVLHAWMHLLAQARSAGTDPDVALMRSIVQYLRAFPLRLHHPKEEAFLFARLRERAPAVAIELDELARQHERDVVLVDELAGLVEALATASDDTERMDGRQALEQAVGRYATFLWEHMGREEGVILPAAQQHLLEEDWIGIDAAFAANGDPRLDTDLDREYKRLFSRIVNLSAP</sequence>
<dbReference type="CDD" id="cd00293">
    <property type="entry name" value="USP-like"/>
    <property type="match status" value="1"/>
</dbReference>
<dbReference type="PANTHER" id="PTHR46268:SF15">
    <property type="entry name" value="UNIVERSAL STRESS PROTEIN HP_0031"/>
    <property type="match status" value="1"/>
</dbReference>
<dbReference type="InterPro" id="IPR014729">
    <property type="entry name" value="Rossmann-like_a/b/a_fold"/>
</dbReference>
<proteinExistence type="inferred from homology"/>
<dbReference type="Gene3D" id="1.20.120.520">
    <property type="entry name" value="nmb1532 protein domain like"/>
    <property type="match status" value="1"/>
</dbReference>
<protein>
    <recommendedName>
        <fullName evidence="6">Universal stress protein UspA</fullName>
    </recommendedName>
</protein>
<dbReference type="PRINTS" id="PR01438">
    <property type="entry name" value="UNVRSLSTRESS"/>
</dbReference>
<accession>A0ABN6PPE6</accession>
<dbReference type="SUPFAM" id="SSF52402">
    <property type="entry name" value="Adenine nucleotide alpha hydrolases-like"/>
    <property type="match status" value="1"/>
</dbReference>
<feature type="domain" description="Hemerythrin-like" evidence="3">
    <location>
        <begin position="157"/>
        <end position="298"/>
    </location>
</feature>
<evidence type="ECO:0000259" key="3">
    <source>
        <dbReference type="Pfam" id="PF01814"/>
    </source>
</evidence>
<dbReference type="RefSeq" id="WP_251969213.1">
    <property type="nucleotide sequence ID" value="NZ_AP025730.1"/>
</dbReference>
<dbReference type="CDD" id="cd12108">
    <property type="entry name" value="Hr-like"/>
    <property type="match status" value="1"/>
</dbReference>
<evidence type="ECO:0000256" key="1">
    <source>
        <dbReference type="ARBA" id="ARBA00008791"/>
    </source>
</evidence>
<dbReference type="Proteomes" id="UP001057498">
    <property type="component" value="Chromosome"/>
</dbReference>
<keyword evidence="5" id="KW-1185">Reference proteome</keyword>
<evidence type="ECO:0000313" key="4">
    <source>
        <dbReference type="EMBL" id="BDI05878.1"/>
    </source>
</evidence>
<gene>
    <name evidence="4" type="ORF">CATMQ487_28480</name>
</gene>
<feature type="domain" description="UspA" evidence="2">
    <location>
        <begin position="1"/>
        <end position="145"/>
    </location>
</feature>
<dbReference type="EMBL" id="AP025730">
    <property type="protein sequence ID" value="BDI05878.1"/>
    <property type="molecule type" value="Genomic_DNA"/>
</dbReference>
<comment type="similarity">
    <text evidence="1">Belongs to the universal stress protein A family.</text>
</comment>
<dbReference type="Pfam" id="PF01814">
    <property type="entry name" value="Hemerythrin"/>
    <property type="match status" value="1"/>
</dbReference>